<keyword evidence="4 5" id="KW-0472">Membrane</keyword>
<evidence type="ECO:0000256" key="3">
    <source>
        <dbReference type="ARBA" id="ARBA00022989"/>
    </source>
</evidence>
<evidence type="ECO:0000256" key="5">
    <source>
        <dbReference type="HAMAP-Rule" id="MF_00189"/>
    </source>
</evidence>
<organism evidence="6 7">
    <name type="scientific">Histidinibacterium aquaticum</name>
    <dbReference type="NCBI Taxonomy" id="2613962"/>
    <lineage>
        <taxon>Bacteria</taxon>
        <taxon>Pseudomonadati</taxon>
        <taxon>Pseudomonadota</taxon>
        <taxon>Alphaproteobacteria</taxon>
        <taxon>Rhodobacterales</taxon>
        <taxon>Paracoccaceae</taxon>
        <taxon>Histidinibacterium</taxon>
    </lineage>
</organism>
<comment type="subcellular location">
    <subcellularLocation>
        <location evidence="5">Cell inner membrane</location>
        <topology evidence="5">Multi-pass membrane protein</topology>
    </subcellularLocation>
</comment>
<dbReference type="PANTHER" id="PTHR36917">
    <property type="entry name" value="INTRACELLULAR SEPTATION PROTEIN A-RELATED"/>
    <property type="match status" value="1"/>
</dbReference>
<evidence type="ECO:0000313" key="6">
    <source>
        <dbReference type="EMBL" id="KAA9010220.1"/>
    </source>
</evidence>
<name>A0A5J5GPX0_9RHOB</name>
<feature type="transmembrane region" description="Helical" evidence="5">
    <location>
        <begin position="41"/>
        <end position="65"/>
    </location>
</feature>
<feature type="transmembrane region" description="Helical" evidence="5">
    <location>
        <begin position="174"/>
        <end position="195"/>
    </location>
</feature>
<dbReference type="Pfam" id="PF04279">
    <property type="entry name" value="IspA"/>
    <property type="match status" value="1"/>
</dbReference>
<keyword evidence="5" id="KW-0997">Cell inner membrane</keyword>
<keyword evidence="1 5" id="KW-1003">Cell membrane</keyword>
<evidence type="ECO:0000256" key="2">
    <source>
        <dbReference type="ARBA" id="ARBA00022692"/>
    </source>
</evidence>
<accession>A0A5J5GPX0</accession>
<evidence type="ECO:0000256" key="1">
    <source>
        <dbReference type="ARBA" id="ARBA00022475"/>
    </source>
</evidence>
<keyword evidence="7" id="KW-1185">Reference proteome</keyword>
<dbReference type="PANTHER" id="PTHR36917:SF1">
    <property type="entry name" value="INNER MEMBRANE-SPANNING PROTEIN YCIB"/>
    <property type="match status" value="1"/>
</dbReference>
<dbReference type="RefSeq" id="WP_150443706.1">
    <property type="nucleotide sequence ID" value="NZ_VYQE01000001.1"/>
</dbReference>
<reference evidence="6 7" key="1">
    <citation type="submission" date="2019-09" db="EMBL/GenBank/DDBJ databases">
        <authorList>
            <person name="Park J.-S."/>
            <person name="Choi H.-J."/>
        </authorList>
    </citation>
    <scope>NUCLEOTIDE SEQUENCE [LARGE SCALE GENOMIC DNA]</scope>
    <source>
        <strain evidence="6 7">176SS1-4</strain>
    </source>
</reference>
<feature type="transmembrane region" description="Helical" evidence="5">
    <location>
        <begin position="96"/>
        <end position="116"/>
    </location>
</feature>
<keyword evidence="2 5" id="KW-0812">Transmembrane</keyword>
<feature type="transmembrane region" description="Helical" evidence="5">
    <location>
        <begin position="72"/>
        <end position="90"/>
    </location>
</feature>
<dbReference type="HAMAP" id="MF_00189">
    <property type="entry name" value="YciB"/>
    <property type="match status" value="1"/>
</dbReference>
<proteinExistence type="inferred from homology"/>
<feature type="transmembrane region" description="Helical" evidence="5">
    <location>
        <begin position="12"/>
        <end position="29"/>
    </location>
</feature>
<dbReference type="Proteomes" id="UP000326554">
    <property type="component" value="Unassembled WGS sequence"/>
</dbReference>
<comment type="function">
    <text evidence="5">Plays a role in cell envelope biogenesis, maintenance of cell envelope integrity and membrane homeostasis.</text>
</comment>
<evidence type="ECO:0000256" key="4">
    <source>
        <dbReference type="ARBA" id="ARBA00023136"/>
    </source>
</evidence>
<dbReference type="InterPro" id="IPR006008">
    <property type="entry name" value="YciB"/>
</dbReference>
<dbReference type="EMBL" id="VYQE01000001">
    <property type="protein sequence ID" value="KAA9010220.1"/>
    <property type="molecule type" value="Genomic_DNA"/>
</dbReference>
<gene>
    <name evidence="5" type="primary">yciB</name>
    <name evidence="6" type="ORF">F3S47_02935</name>
</gene>
<feature type="transmembrane region" description="Helical" evidence="5">
    <location>
        <begin position="137"/>
        <end position="154"/>
    </location>
</feature>
<comment type="similarity">
    <text evidence="5">Belongs to the YciB family.</text>
</comment>
<comment type="caution">
    <text evidence="6">The sequence shown here is derived from an EMBL/GenBank/DDBJ whole genome shotgun (WGS) entry which is preliminary data.</text>
</comment>
<dbReference type="GO" id="GO:0005886">
    <property type="term" value="C:plasma membrane"/>
    <property type="evidence" value="ECO:0007669"/>
    <property type="project" value="UniProtKB-SubCell"/>
</dbReference>
<evidence type="ECO:0000313" key="7">
    <source>
        <dbReference type="Proteomes" id="UP000326554"/>
    </source>
</evidence>
<dbReference type="AlphaFoldDB" id="A0A5J5GPX0"/>
<sequence>MSERPINPVLKQVLELGPTIVFFLIYLRLRDESFSFAGAEYSGFIVATVIFVPVLLAAMGVLWALTRSLSRMQIFTAVMVVFFGGLTAWFNDERFFKMKTTIVYGVMAGLLGIGLLRRQSWLEWVIGELMPMKHEGWMILTRRLAGFLVLLAVANELIWRTQSTDLWVKLETFAFPAALVAFLWWQIIALQGYLIDPDKTGEDPGQGSA</sequence>
<protein>
    <recommendedName>
        <fullName evidence="5">Inner membrane-spanning protein YciB</fullName>
    </recommendedName>
</protein>
<keyword evidence="3 5" id="KW-1133">Transmembrane helix</keyword>